<organism evidence="1 2">
    <name type="scientific">Yersinia pestis</name>
    <dbReference type="NCBI Taxonomy" id="632"/>
    <lineage>
        <taxon>Bacteria</taxon>
        <taxon>Pseudomonadati</taxon>
        <taxon>Pseudomonadota</taxon>
        <taxon>Gammaproteobacteria</taxon>
        <taxon>Enterobacterales</taxon>
        <taxon>Yersiniaceae</taxon>
        <taxon>Yersinia</taxon>
    </lineage>
</organism>
<dbReference type="HOGENOM" id="CLU_2453973_0_0_6"/>
<evidence type="ECO:0000313" key="1">
    <source>
        <dbReference type="EMBL" id="AAM86166.1"/>
    </source>
</evidence>
<accession>Q8CKY1</accession>
<sequence>MLLRYFTKKRVFTHFAPLLIDKHRVIRIILRSLPHRQLRKCSTIYFICISGSLPHRQLRKFIKDADKKNLSSLPHRQLRKSTLHSLRGV</sequence>
<dbReference type="Proteomes" id="UP000002490">
    <property type="component" value="Chromosome"/>
</dbReference>
<proteinExistence type="predicted"/>
<reference evidence="1 2" key="1">
    <citation type="journal article" date="2002" name="J. Bacteriol.">
        <title>Genome sequence of Yersinia pestis KIM.</title>
        <authorList>
            <person name="Deng W."/>
            <person name="Burland V."/>
            <person name="Plunkett G.III."/>
            <person name="Boutin A."/>
            <person name="Mayhew G.F."/>
            <person name="Liss P."/>
            <person name="Perna N.T."/>
            <person name="Rose D.J."/>
            <person name="Mau B."/>
            <person name="Zhou S."/>
            <person name="Schwartz D.C."/>
            <person name="Fetherston J.D."/>
            <person name="Lindler L.E."/>
            <person name="Brubaker R.R."/>
            <person name="Plana G.V."/>
            <person name="Straley S.C."/>
            <person name="McDonough K.A."/>
            <person name="Nilles M.L."/>
            <person name="Matson J.S."/>
            <person name="Blattner F.R."/>
            <person name="Perry R.D."/>
        </authorList>
    </citation>
    <scope>NUCLEOTIDE SEQUENCE [LARGE SCALE GENOMIC DNA]</scope>
    <source>
        <strain evidence="2">KIM10+ / Biovar Mediaevalis</strain>
    </source>
</reference>
<dbReference type="DNASU" id="1147558"/>
<gene>
    <name evidence="1" type="ordered locus">y2611</name>
</gene>
<evidence type="ECO:0000313" key="2">
    <source>
        <dbReference type="Proteomes" id="UP000002490"/>
    </source>
</evidence>
<name>Q8CKY1_YERPE</name>
<protein>
    <submittedName>
        <fullName evidence="1">Uncharacterized protein</fullName>
    </submittedName>
</protein>
<dbReference type="KEGG" id="ypk:y2611"/>
<dbReference type="EMBL" id="AE009952">
    <property type="protein sequence ID" value="AAM86166.1"/>
    <property type="molecule type" value="Genomic_DNA"/>
</dbReference>
<dbReference type="AlphaFoldDB" id="Q8CKY1"/>